<dbReference type="InterPro" id="IPR036691">
    <property type="entry name" value="Endo/exonu/phosph_ase_sf"/>
</dbReference>
<proteinExistence type="predicted"/>
<dbReference type="GO" id="GO:0031012">
    <property type="term" value="C:extracellular matrix"/>
    <property type="evidence" value="ECO:0007669"/>
    <property type="project" value="TreeGrafter"/>
</dbReference>
<evidence type="ECO:0000313" key="2">
    <source>
        <dbReference type="EMBL" id="CAC5399237.1"/>
    </source>
</evidence>
<organism evidence="2 3">
    <name type="scientific">Mytilus coruscus</name>
    <name type="common">Sea mussel</name>
    <dbReference type="NCBI Taxonomy" id="42192"/>
    <lineage>
        <taxon>Eukaryota</taxon>
        <taxon>Metazoa</taxon>
        <taxon>Spiralia</taxon>
        <taxon>Lophotrochozoa</taxon>
        <taxon>Mollusca</taxon>
        <taxon>Bivalvia</taxon>
        <taxon>Autobranchia</taxon>
        <taxon>Pteriomorphia</taxon>
        <taxon>Mytilida</taxon>
        <taxon>Mytiloidea</taxon>
        <taxon>Mytilidae</taxon>
        <taxon>Mytilinae</taxon>
        <taxon>Mytilus</taxon>
    </lineage>
</organism>
<dbReference type="PANTHER" id="PTHR33395:SF22">
    <property type="entry name" value="REVERSE TRANSCRIPTASE DOMAIN-CONTAINING PROTEIN"/>
    <property type="match status" value="1"/>
</dbReference>
<dbReference type="GO" id="GO:0003824">
    <property type="term" value="F:catalytic activity"/>
    <property type="evidence" value="ECO:0007669"/>
    <property type="project" value="InterPro"/>
</dbReference>
<dbReference type="Proteomes" id="UP000507470">
    <property type="component" value="Unassembled WGS sequence"/>
</dbReference>
<keyword evidence="3" id="KW-1185">Reference proteome</keyword>
<dbReference type="GO" id="GO:0061343">
    <property type="term" value="P:cell adhesion involved in heart morphogenesis"/>
    <property type="evidence" value="ECO:0007669"/>
    <property type="project" value="TreeGrafter"/>
</dbReference>
<evidence type="ECO:0000313" key="3">
    <source>
        <dbReference type="Proteomes" id="UP000507470"/>
    </source>
</evidence>
<sequence length="605" mass="70659">MGDFNFPVIKWVDNEVSSGINTDPFKFYECMQNNFLFQHICTPTRFRTGQNANLLDLVFTNEENMIAKDSIQTDSPVGKSDHCMINFDFCCYLNNENTSGDRFSYFRGNYELFNESLNNIDWDVLLSNKNVDEMWKSFSSVMSENIDRFIPKKKTDRKCISPPLWMDRATKSAIVKKRKSWKKYKYSRNNLSYAKYVKDRNECTNAVRNAKLSFEQKVALESKINVKSFWNYVNSKLKTRSGIGTLEKPDGTLAYSTADKVEFLLEDVLKKLNKLKIDKSAGPDGLHPKVLYEVRHAIFYPLFKIFDKSIKKGKVPDDWKNAIVSPIFKKGKKLSPGNYRPVSLTSVVCKICESIIRDNIMKYILMNNLFTSSQYGFRPDNERCKLQENLDSLCEWSNTWKLKFNAAKCKVLHINPDNDQQYCYTMLDDTENFIALSKVNEEKDLGVTFESNLKFEKHISTIVNKAQRVLSLIHHSFDYMDQDMFLTLYKSIVRPLLEYATCVWSPHLKNNIHKLESVQRRATKLVKNINHLSYEDRLRSLGLPTLEYRRDRNDMIQVYKALHGIDDINWMSLFTLAPSNNTRGHSLKLFKKQCKTTHRLNNFFN</sequence>
<name>A0A6J8CUZ4_MYTCO</name>
<dbReference type="PRINTS" id="PR01345">
    <property type="entry name" value="CERVTRCPTASE"/>
</dbReference>
<dbReference type="AlphaFoldDB" id="A0A6J8CUZ4"/>
<dbReference type="EMBL" id="CACVKT020005974">
    <property type="protein sequence ID" value="CAC5399237.1"/>
    <property type="molecule type" value="Genomic_DNA"/>
</dbReference>
<dbReference type="Gene3D" id="3.60.10.10">
    <property type="entry name" value="Endonuclease/exonuclease/phosphatase"/>
    <property type="match status" value="1"/>
</dbReference>
<dbReference type="OrthoDB" id="10063886at2759"/>
<protein>
    <recommendedName>
        <fullName evidence="1">Endonuclease/exonuclease/phosphatase domain-containing protein</fullName>
    </recommendedName>
</protein>
<gene>
    <name evidence="2" type="ORF">MCOR_33516</name>
</gene>
<dbReference type="InterPro" id="IPR005135">
    <property type="entry name" value="Endo/exonuclease/phosphatase"/>
</dbReference>
<feature type="domain" description="Endonuclease/exonuclease/phosphatase" evidence="1">
    <location>
        <begin position="1"/>
        <end position="85"/>
    </location>
</feature>
<dbReference type="PANTHER" id="PTHR33395">
    <property type="entry name" value="TRANSCRIPTASE, PUTATIVE-RELATED-RELATED"/>
    <property type="match status" value="1"/>
</dbReference>
<accession>A0A6J8CUZ4</accession>
<evidence type="ECO:0000259" key="1">
    <source>
        <dbReference type="Pfam" id="PF14529"/>
    </source>
</evidence>
<dbReference type="GO" id="GO:0007508">
    <property type="term" value="P:larval heart development"/>
    <property type="evidence" value="ECO:0007669"/>
    <property type="project" value="TreeGrafter"/>
</dbReference>
<dbReference type="Pfam" id="PF14529">
    <property type="entry name" value="Exo_endo_phos_2"/>
    <property type="match status" value="1"/>
</dbReference>
<reference evidence="2 3" key="1">
    <citation type="submission" date="2020-06" db="EMBL/GenBank/DDBJ databases">
        <authorList>
            <person name="Li R."/>
            <person name="Bekaert M."/>
        </authorList>
    </citation>
    <scope>NUCLEOTIDE SEQUENCE [LARGE SCALE GENOMIC DNA]</scope>
    <source>
        <strain evidence="3">wild</strain>
    </source>
</reference>